<proteinExistence type="predicted"/>
<evidence type="ECO:0000313" key="1">
    <source>
        <dbReference type="EMBL" id="SMP14240.1"/>
    </source>
</evidence>
<sequence>MRKALALPLILAIVFILFLLSGAVLKVVTTNTSSTAVTKDSIVALNAAESGAEEALAKIKSGAISSFPAQLNGEINGATYNVTIDRTVDGYYVVSTGTKGEAVRKVEVNLGKAGLDFYPFAVNGNFDINDLSSVGSGDWSDAVVAVKSISNSLKSDLEKLGFDVYIQNNLDLPKVADLDVSKFYPPENECDYGDYNTNEVYKSDFVDKNGDGKIVVCGKNITLDDSLIYFYNDIIIAAKGDIYFTRNTTLKKKVGSTSNLSLVAEGKMEFDLNSNIDFSGADEGYNILLYAKEGIYSDDKTGQWISISGNQNTENTSNVFILTPEKIEVNRDLIDDTATTKKDVNFLLWADKGIASSNGGFDISGSSKTVRNFSIIVPEGNATFDRWQFTGSEDRSGLSYKDIEKYCENDTSIPDFYRSIYCQLKDMIDKSSSGGFVVINWKVY</sequence>
<accession>A0ABY1NNT1</accession>
<name>A0ABY1NNT1_9BACT</name>
<dbReference type="RefSeq" id="WP_283400755.1">
    <property type="nucleotide sequence ID" value="NZ_FXUB01000003.1"/>
</dbReference>
<gene>
    <name evidence="1" type="ORF">SAMN06265339_1298</name>
</gene>
<evidence type="ECO:0000313" key="2">
    <source>
        <dbReference type="Proteomes" id="UP001157911"/>
    </source>
</evidence>
<comment type="caution">
    <text evidence="1">The sequence shown here is derived from an EMBL/GenBank/DDBJ whole genome shotgun (WGS) entry which is preliminary data.</text>
</comment>
<keyword evidence="2" id="KW-1185">Reference proteome</keyword>
<organism evidence="1 2">
    <name type="scientific">Desulfurobacterium pacificum</name>
    <dbReference type="NCBI Taxonomy" id="240166"/>
    <lineage>
        <taxon>Bacteria</taxon>
        <taxon>Pseudomonadati</taxon>
        <taxon>Aquificota</taxon>
        <taxon>Aquificia</taxon>
        <taxon>Desulfurobacteriales</taxon>
        <taxon>Desulfurobacteriaceae</taxon>
        <taxon>Desulfurobacterium</taxon>
    </lineage>
</organism>
<dbReference type="Proteomes" id="UP001157911">
    <property type="component" value="Unassembled WGS sequence"/>
</dbReference>
<dbReference type="EMBL" id="FXUB01000003">
    <property type="protein sequence ID" value="SMP14240.1"/>
    <property type="molecule type" value="Genomic_DNA"/>
</dbReference>
<reference evidence="1 2" key="1">
    <citation type="submission" date="2017-05" db="EMBL/GenBank/DDBJ databases">
        <authorList>
            <person name="Varghese N."/>
            <person name="Submissions S."/>
        </authorList>
    </citation>
    <scope>NUCLEOTIDE SEQUENCE [LARGE SCALE GENOMIC DNA]</scope>
    <source>
        <strain evidence="1 2">DSM 15522</strain>
    </source>
</reference>
<protein>
    <submittedName>
        <fullName evidence="1">Uncharacterized protein</fullName>
    </submittedName>
</protein>